<dbReference type="Pfam" id="PF03372">
    <property type="entry name" value="Exo_endo_phos"/>
    <property type="match status" value="1"/>
</dbReference>
<dbReference type="Proteomes" id="UP001497623">
    <property type="component" value="Unassembled WGS sequence"/>
</dbReference>
<evidence type="ECO:0000313" key="3">
    <source>
        <dbReference type="Proteomes" id="UP001497623"/>
    </source>
</evidence>
<gene>
    <name evidence="2" type="ORF">MNOR_LOCUS27332</name>
</gene>
<evidence type="ECO:0000313" key="2">
    <source>
        <dbReference type="EMBL" id="CAL4133812.1"/>
    </source>
</evidence>
<feature type="domain" description="Endonuclease/exonuclease/phosphatase" evidence="1">
    <location>
        <begin position="54"/>
        <end position="184"/>
    </location>
</feature>
<keyword evidence="3" id="KW-1185">Reference proteome</keyword>
<evidence type="ECO:0000259" key="1">
    <source>
        <dbReference type="Pfam" id="PF03372"/>
    </source>
</evidence>
<comment type="caution">
    <text evidence="2">The sequence shown here is derived from an EMBL/GenBank/DDBJ whole genome shotgun (WGS) entry which is preliminary data.</text>
</comment>
<proteinExistence type="predicted"/>
<dbReference type="GO" id="GO:0061343">
    <property type="term" value="P:cell adhesion involved in heart morphogenesis"/>
    <property type="evidence" value="ECO:0007669"/>
    <property type="project" value="TreeGrafter"/>
</dbReference>
<reference evidence="2 3" key="1">
    <citation type="submission" date="2024-05" db="EMBL/GenBank/DDBJ databases">
        <authorList>
            <person name="Wallberg A."/>
        </authorList>
    </citation>
    <scope>NUCLEOTIDE SEQUENCE [LARGE SCALE GENOMIC DNA]</scope>
</reference>
<dbReference type="PANTHER" id="PTHR33395:SF22">
    <property type="entry name" value="REVERSE TRANSCRIPTASE DOMAIN-CONTAINING PROTEIN"/>
    <property type="match status" value="1"/>
</dbReference>
<dbReference type="InterPro" id="IPR005135">
    <property type="entry name" value="Endo/exonuclease/phosphatase"/>
</dbReference>
<accession>A0AAV2RNL4</accession>
<dbReference type="Gene3D" id="3.60.10.10">
    <property type="entry name" value="Endonuclease/exonuclease/phosphatase"/>
    <property type="match status" value="1"/>
</dbReference>
<dbReference type="SUPFAM" id="SSF56219">
    <property type="entry name" value="DNase I-like"/>
    <property type="match status" value="1"/>
</dbReference>
<dbReference type="GO" id="GO:0003824">
    <property type="term" value="F:catalytic activity"/>
    <property type="evidence" value="ECO:0007669"/>
    <property type="project" value="InterPro"/>
</dbReference>
<dbReference type="GO" id="GO:0031012">
    <property type="term" value="C:extracellular matrix"/>
    <property type="evidence" value="ECO:0007669"/>
    <property type="project" value="TreeGrafter"/>
</dbReference>
<dbReference type="PANTHER" id="PTHR33395">
    <property type="entry name" value="TRANSCRIPTASE, PUTATIVE-RELATED-RELATED"/>
    <property type="match status" value="1"/>
</dbReference>
<name>A0AAV2RNL4_MEGNR</name>
<dbReference type="GO" id="GO:0007508">
    <property type="term" value="P:larval heart development"/>
    <property type="evidence" value="ECO:0007669"/>
    <property type="project" value="TreeGrafter"/>
</dbReference>
<dbReference type="EMBL" id="CAXKWB010028590">
    <property type="protein sequence ID" value="CAL4133812.1"/>
    <property type="molecule type" value="Genomic_DNA"/>
</dbReference>
<sequence length="190" mass="21539">ELPFHDCDENGDIAAVLSDENNNNNNVTPSEAPDDIFDIFKNKGLHFIHINARSMFNKLSEIQYIAKKTKPAIISITETWLDESHTNNSILIEGYKIVRRDRLTHGGGVCMYINEKLKHNNREDLQNQTLEDLWIELLLPHTKPIIVGTCYRAPNNSNASACLESTLDQIPADSDSILLGDFNYCLLKKK</sequence>
<dbReference type="InterPro" id="IPR036691">
    <property type="entry name" value="Endo/exonu/phosph_ase_sf"/>
</dbReference>
<dbReference type="AlphaFoldDB" id="A0AAV2RNL4"/>
<organism evidence="2 3">
    <name type="scientific">Meganyctiphanes norvegica</name>
    <name type="common">Northern krill</name>
    <name type="synonym">Thysanopoda norvegica</name>
    <dbReference type="NCBI Taxonomy" id="48144"/>
    <lineage>
        <taxon>Eukaryota</taxon>
        <taxon>Metazoa</taxon>
        <taxon>Ecdysozoa</taxon>
        <taxon>Arthropoda</taxon>
        <taxon>Crustacea</taxon>
        <taxon>Multicrustacea</taxon>
        <taxon>Malacostraca</taxon>
        <taxon>Eumalacostraca</taxon>
        <taxon>Eucarida</taxon>
        <taxon>Euphausiacea</taxon>
        <taxon>Euphausiidae</taxon>
        <taxon>Meganyctiphanes</taxon>
    </lineage>
</organism>
<feature type="non-terminal residue" evidence="2">
    <location>
        <position position="190"/>
    </location>
</feature>
<protein>
    <recommendedName>
        <fullName evidence="1">Endonuclease/exonuclease/phosphatase domain-containing protein</fullName>
    </recommendedName>
</protein>
<feature type="non-terminal residue" evidence="2">
    <location>
        <position position="1"/>
    </location>
</feature>